<proteinExistence type="predicted"/>
<feature type="binding site" evidence="7">
    <location>
        <position position="505"/>
    </location>
    <ligand>
        <name>Ca(2+)</name>
        <dbReference type="ChEBI" id="CHEBI:29108"/>
    </ligand>
</feature>
<dbReference type="Proteomes" id="UP000220629">
    <property type="component" value="Unassembled WGS sequence"/>
</dbReference>
<dbReference type="CDD" id="cd04056">
    <property type="entry name" value="Peptidases_S53"/>
    <property type="match status" value="1"/>
</dbReference>
<dbReference type="PROSITE" id="PS51695">
    <property type="entry name" value="SEDOLISIN"/>
    <property type="match status" value="1"/>
</dbReference>
<dbReference type="CDD" id="cd11377">
    <property type="entry name" value="Pro-peptidase_S53"/>
    <property type="match status" value="1"/>
</dbReference>
<evidence type="ECO:0000256" key="4">
    <source>
        <dbReference type="ARBA" id="ARBA00022825"/>
    </source>
</evidence>
<dbReference type="GO" id="GO:0046872">
    <property type="term" value="F:metal ion binding"/>
    <property type="evidence" value="ECO:0007669"/>
    <property type="project" value="UniProtKB-UniRule"/>
</dbReference>
<dbReference type="InterPro" id="IPR030400">
    <property type="entry name" value="Sedolisin_dom"/>
</dbReference>
<dbReference type="InterPro" id="IPR050819">
    <property type="entry name" value="Tripeptidyl-peptidase_I"/>
</dbReference>
<dbReference type="AlphaFoldDB" id="A0A2A7SDD4"/>
<feature type="binding site" evidence="7">
    <location>
        <position position="489"/>
    </location>
    <ligand>
        <name>Ca(2+)</name>
        <dbReference type="ChEBI" id="CHEBI:29108"/>
    </ligand>
</feature>
<reference evidence="10" key="1">
    <citation type="submission" date="2017-09" db="EMBL/GenBank/DDBJ databases">
        <title>FDA dAtabase for Regulatory Grade micrObial Sequences (FDA-ARGOS): Supporting development and validation of Infectious Disease Dx tests.</title>
        <authorList>
            <person name="Minogue T."/>
            <person name="Wolcott M."/>
            <person name="Wasieloski L."/>
            <person name="Aguilar W."/>
            <person name="Moore D."/>
            <person name="Tallon L."/>
            <person name="Sadzewicz L."/>
            <person name="Ott S."/>
            <person name="Zhao X."/>
            <person name="Nagaraj S."/>
            <person name="Vavikolanu K."/>
            <person name="Aluvathingal J."/>
            <person name="Nadendla S."/>
            <person name="Sichtig H."/>
        </authorList>
    </citation>
    <scope>NUCLEOTIDE SEQUENCE [LARGE SCALE GENOMIC DNA]</scope>
    <source>
        <strain evidence="10">FDAARGOS_390</strain>
    </source>
</reference>
<dbReference type="Pfam" id="PF09286">
    <property type="entry name" value="Pro-kuma_activ"/>
    <property type="match status" value="1"/>
</dbReference>
<dbReference type="SUPFAM" id="SSF54897">
    <property type="entry name" value="Protease propeptides/inhibitors"/>
    <property type="match status" value="1"/>
</dbReference>
<evidence type="ECO:0000259" key="8">
    <source>
        <dbReference type="PROSITE" id="PS51695"/>
    </source>
</evidence>
<name>A0A2A7SDD4_BURGA</name>
<keyword evidence="3 7" id="KW-0378">Hydrolase</keyword>
<dbReference type="PANTHER" id="PTHR14218:SF15">
    <property type="entry name" value="TRIPEPTIDYL-PEPTIDASE 1"/>
    <property type="match status" value="1"/>
</dbReference>
<dbReference type="InterPro" id="IPR036852">
    <property type="entry name" value="Peptidase_S8/S53_dom_sf"/>
</dbReference>
<feature type="domain" description="Peptidase S53" evidence="8">
    <location>
        <begin position="177"/>
        <end position="525"/>
    </location>
</feature>
<evidence type="ECO:0000313" key="10">
    <source>
        <dbReference type="Proteomes" id="UP000220629"/>
    </source>
</evidence>
<gene>
    <name evidence="9" type="ORF">CRM94_05605</name>
</gene>
<feature type="binding site" evidence="7">
    <location>
        <position position="503"/>
    </location>
    <ligand>
        <name>Ca(2+)</name>
        <dbReference type="ChEBI" id="CHEBI:29108"/>
    </ligand>
</feature>
<accession>A0A2A7SDD4</accession>
<evidence type="ECO:0000256" key="7">
    <source>
        <dbReference type="PROSITE-ProRule" id="PRU01032"/>
    </source>
</evidence>
<dbReference type="SMART" id="SM00944">
    <property type="entry name" value="Pro-kuma_activ"/>
    <property type="match status" value="1"/>
</dbReference>
<evidence type="ECO:0000256" key="1">
    <source>
        <dbReference type="ARBA" id="ARBA00022670"/>
    </source>
</evidence>
<feature type="active site" description="Charge relay system" evidence="7">
    <location>
        <position position="253"/>
    </location>
</feature>
<keyword evidence="2 7" id="KW-0479">Metal-binding</keyword>
<keyword evidence="1 7" id="KW-0645">Protease</keyword>
<dbReference type="GO" id="GO:0006508">
    <property type="term" value="P:proteolysis"/>
    <property type="evidence" value="ECO:0007669"/>
    <property type="project" value="UniProtKB-KW"/>
</dbReference>
<dbReference type="RefSeq" id="WP_098151681.1">
    <property type="nucleotide sequence ID" value="NZ_CADEPU010000036.1"/>
</dbReference>
<dbReference type="InterPro" id="IPR015366">
    <property type="entry name" value="S53_propep"/>
</dbReference>
<dbReference type="EMBL" id="PDDY01000001">
    <property type="protein sequence ID" value="PEH41667.1"/>
    <property type="molecule type" value="Genomic_DNA"/>
</dbReference>
<feature type="binding site" evidence="7">
    <location>
        <position position="490"/>
    </location>
    <ligand>
        <name>Ca(2+)</name>
        <dbReference type="ChEBI" id="CHEBI:29108"/>
    </ligand>
</feature>
<comment type="cofactor">
    <cofactor evidence="7">
        <name>Ca(2+)</name>
        <dbReference type="ChEBI" id="CHEBI:29108"/>
    </cofactor>
    <text evidence="7">Binds 1 Ca(2+) ion per subunit.</text>
</comment>
<dbReference type="PANTHER" id="PTHR14218">
    <property type="entry name" value="PROTEASE S8 TRIPEPTIDYL PEPTIDASE I CLN2"/>
    <property type="match status" value="1"/>
</dbReference>
<evidence type="ECO:0000256" key="3">
    <source>
        <dbReference type="ARBA" id="ARBA00022801"/>
    </source>
</evidence>
<dbReference type="GO" id="GO:0004252">
    <property type="term" value="F:serine-type endopeptidase activity"/>
    <property type="evidence" value="ECO:0007669"/>
    <property type="project" value="UniProtKB-UniRule"/>
</dbReference>
<evidence type="ECO:0000256" key="5">
    <source>
        <dbReference type="ARBA" id="ARBA00022837"/>
    </source>
</evidence>
<comment type="caution">
    <text evidence="9">The sequence shown here is derived from an EMBL/GenBank/DDBJ whole genome shotgun (WGS) entry which is preliminary data.</text>
</comment>
<feature type="active site" description="Charge relay system" evidence="7">
    <location>
        <position position="452"/>
    </location>
</feature>
<keyword evidence="5 7" id="KW-0106">Calcium</keyword>
<evidence type="ECO:0000256" key="6">
    <source>
        <dbReference type="ARBA" id="ARBA00023145"/>
    </source>
</evidence>
<evidence type="ECO:0000256" key="2">
    <source>
        <dbReference type="ARBA" id="ARBA00022723"/>
    </source>
</evidence>
<feature type="active site" description="Charge relay system" evidence="7">
    <location>
        <position position="249"/>
    </location>
</feature>
<evidence type="ECO:0000313" key="9">
    <source>
        <dbReference type="EMBL" id="PEH41667.1"/>
    </source>
</evidence>
<organism evidence="9 10">
    <name type="scientific">Burkholderia gladioli</name>
    <name type="common">Pseudomonas marginata</name>
    <name type="synonym">Phytomonas marginata</name>
    <dbReference type="NCBI Taxonomy" id="28095"/>
    <lineage>
        <taxon>Bacteria</taxon>
        <taxon>Pseudomonadati</taxon>
        <taxon>Pseudomonadota</taxon>
        <taxon>Betaproteobacteria</taxon>
        <taxon>Burkholderiales</taxon>
        <taxon>Burkholderiaceae</taxon>
        <taxon>Burkholderia</taxon>
    </lineage>
</organism>
<sequence>MARHLHAGSEPKVITESKCIGACDPAERIHVTVMLRREGEQALDALVDKLASGDPAAKPVSREDFAKRFGARADDIQHTEAFAKRHQLTVERVDPVQSVVELAGTIAQFENAFGVKLEKYEHHAIGSFRARTGAIALPDELHDAVTAVLGLDTRPQAHPHFRFRPPFQPARSGAGTSYTPLQLASIYNFPEGDGAGQCIALVELGGGYRAADIRQYFEQLGVKPPKLVDVSVNGGRNAPTDDPNGPDGEVALDIEVAGAIAPGATIAVYFAGNSDAGFIQSVNQAIHDSTNRPSVVSISWGGPEASWTQQSITAFNNVLKTAASLGVTVCAASGDSGSSDGLQDGSNHVDFPASSPYVLACGGTTLDAQAGQGIRREVVWNDEAASGGAGGGGVSAVFPAPSYQKGLSAKATGGGSTPLSQRGVPDVAGDASPTTGYIISIAGTTAVLGGTSAVAPLWAALIARINANGKSPVGWANPRLYAQPGAFHDITQGNNGAFAASEGWDACTGLGSPDGAKVAAALQGASGGSQQGRATGG</sequence>
<dbReference type="Gene3D" id="3.40.50.200">
    <property type="entry name" value="Peptidase S8/S53 domain"/>
    <property type="match status" value="1"/>
</dbReference>
<keyword evidence="4 7" id="KW-0720">Serine protease</keyword>
<keyword evidence="6" id="KW-0865">Zymogen</keyword>
<dbReference type="SUPFAM" id="SSF52743">
    <property type="entry name" value="Subtilisin-like"/>
    <property type="match status" value="1"/>
</dbReference>
<protein>
    <submittedName>
        <fullName evidence="9">Peptidase S53</fullName>
    </submittedName>
</protein>
<dbReference type="GO" id="GO:0008240">
    <property type="term" value="F:tripeptidyl-peptidase activity"/>
    <property type="evidence" value="ECO:0007669"/>
    <property type="project" value="TreeGrafter"/>
</dbReference>